<dbReference type="PANTHER" id="PTHR30336:SF4">
    <property type="entry name" value="ENVELOPE BIOGENESIS FACTOR ELYC"/>
    <property type="match status" value="1"/>
</dbReference>
<protein>
    <submittedName>
        <fullName evidence="3">YdcF family protein</fullName>
    </submittedName>
</protein>
<dbReference type="GO" id="GO:0005886">
    <property type="term" value="C:plasma membrane"/>
    <property type="evidence" value="ECO:0007669"/>
    <property type="project" value="TreeGrafter"/>
</dbReference>
<accession>A0A9N7JKH6</accession>
<evidence type="ECO:0000313" key="5">
    <source>
        <dbReference type="Proteomes" id="UP000280586"/>
    </source>
</evidence>
<dbReference type="InterPro" id="IPR014729">
    <property type="entry name" value="Rossmann-like_a/b/a_fold"/>
</dbReference>
<dbReference type="GeneID" id="303559707"/>
<name>A0A9N7JKH6_CLOSE</name>
<dbReference type="RefSeq" id="WP_066677223.1">
    <property type="nucleotide sequence ID" value="NZ_CABMIZ010000024.1"/>
</dbReference>
<reference evidence="4" key="2">
    <citation type="submission" date="2022-06" db="EMBL/GenBank/DDBJ databases">
        <authorList>
            <person name="Holder M.E."/>
            <person name="Ajami N.J."/>
            <person name="Petrosino J.F."/>
        </authorList>
    </citation>
    <scope>NUCLEOTIDE SEQUENCE</scope>
    <source>
        <strain evidence="4">RMA 8861</strain>
    </source>
</reference>
<dbReference type="CDD" id="cd06259">
    <property type="entry name" value="YdcF-like"/>
    <property type="match status" value="1"/>
</dbReference>
<dbReference type="EMBL" id="CP099799">
    <property type="protein sequence ID" value="USS00118.1"/>
    <property type="molecule type" value="Genomic_DNA"/>
</dbReference>
<dbReference type="KEGG" id="csep:CP523_03300"/>
<feature type="transmembrane region" description="Helical" evidence="1">
    <location>
        <begin position="61"/>
        <end position="84"/>
    </location>
</feature>
<evidence type="ECO:0000259" key="2">
    <source>
        <dbReference type="Pfam" id="PF02698"/>
    </source>
</evidence>
<evidence type="ECO:0000256" key="1">
    <source>
        <dbReference type="SAM" id="Phobius"/>
    </source>
</evidence>
<dbReference type="Pfam" id="PF02698">
    <property type="entry name" value="DUF218"/>
    <property type="match status" value="1"/>
</dbReference>
<dbReference type="Gene3D" id="3.40.50.620">
    <property type="entry name" value="HUPs"/>
    <property type="match status" value="1"/>
</dbReference>
<keyword evidence="1" id="KW-0812">Transmembrane</keyword>
<feature type="transmembrane region" description="Helical" evidence="1">
    <location>
        <begin position="7"/>
        <end position="26"/>
    </location>
</feature>
<dbReference type="InterPro" id="IPR051599">
    <property type="entry name" value="Cell_Envelope_Assoc"/>
</dbReference>
<dbReference type="Proteomes" id="UP001055437">
    <property type="component" value="Chromosome"/>
</dbReference>
<evidence type="ECO:0000313" key="4">
    <source>
        <dbReference type="EMBL" id="USS00118.1"/>
    </source>
</evidence>
<feature type="domain" description="DUF218" evidence="2">
    <location>
        <begin position="93"/>
        <end position="229"/>
    </location>
</feature>
<reference evidence="3 5" key="1">
    <citation type="submission" date="2017-09" db="EMBL/GenBank/DDBJ databases">
        <authorList>
            <person name="Thomas P."/>
            <person name="Seyboldt C."/>
        </authorList>
    </citation>
    <scope>NUCLEOTIDE SEQUENCE [LARGE SCALE GENOMIC DNA]</scope>
    <source>
        <strain evidence="3 5">DSM 7534</strain>
    </source>
</reference>
<dbReference type="EMBL" id="CP023671">
    <property type="protein sequence ID" value="AYE33562.1"/>
    <property type="molecule type" value="Genomic_DNA"/>
</dbReference>
<dbReference type="OrthoDB" id="9782395at2"/>
<keyword evidence="6" id="KW-1185">Reference proteome</keyword>
<keyword evidence="1" id="KW-0472">Membrane</keyword>
<dbReference type="AlphaFoldDB" id="A0A9N7JKH6"/>
<gene>
    <name evidence="3" type="ORF">CP523_03300</name>
    <name evidence="4" type="ORF">NH397_11525</name>
</gene>
<organism evidence="3 5">
    <name type="scientific">Clostridium septicum</name>
    <dbReference type="NCBI Taxonomy" id="1504"/>
    <lineage>
        <taxon>Bacteria</taxon>
        <taxon>Bacillati</taxon>
        <taxon>Bacillota</taxon>
        <taxon>Clostridia</taxon>
        <taxon>Eubacteriales</taxon>
        <taxon>Clostridiaceae</taxon>
        <taxon>Clostridium</taxon>
    </lineage>
</organism>
<feature type="transmembrane region" description="Helical" evidence="1">
    <location>
        <begin position="32"/>
        <end position="49"/>
    </location>
</feature>
<dbReference type="InterPro" id="IPR003848">
    <property type="entry name" value="DUF218"/>
</dbReference>
<dbReference type="GO" id="GO:0043164">
    <property type="term" value="P:Gram-negative-bacterium-type cell wall biogenesis"/>
    <property type="evidence" value="ECO:0007669"/>
    <property type="project" value="TreeGrafter"/>
</dbReference>
<evidence type="ECO:0000313" key="6">
    <source>
        <dbReference type="Proteomes" id="UP001055437"/>
    </source>
</evidence>
<sequence length="250" mass="28450">MEKLKKNINLIIGIVLCIYVVLINLICGKVSFSYSFFILGIILIIYHFIKDKIKGINKVLKVVKPIILVFIIIFITIEAAIILYPKKNIDKADYMIILGAGLKGEKLSMTLEQRLNKALEYIENYDNGINIVVSGGQGPGEDITEAEAMKRYLIKNGVKEDNIIMENKSTSTSENLIYSKEKIENIVDGKIKSVKIKVVTSDFHAFRSNMLAKRNGYEKISFYTNNTFFPLIPIMYTREFLAVIKSYILD</sequence>
<proteinExistence type="predicted"/>
<keyword evidence="1" id="KW-1133">Transmembrane helix</keyword>
<evidence type="ECO:0000313" key="3">
    <source>
        <dbReference type="EMBL" id="AYE33562.1"/>
    </source>
</evidence>
<dbReference type="PANTHER" id="PTHR30336">
    <property type="entry name" value="INNER MEMBRANE PROTEIN, PROBABLE PERMEASE"/>
    <property type="match status" value="1"/>
</dbReference>
<dbReference type="Proteomes" id="UP000280586">
    <property type="component" value="Chromosome"/>
</dbReference>
<dbReference type="GO" id="GO:0000270">
    <property type="term" value="P:peptidoglycan metabolic process"/>
    <property type="evidence" value="ECO:0007669"/>
    <property type="project" value="TreeGrafter"/>
</dbReference>